<keyword evidence="2 4" id="KW-0863">Zinc-finger</keyword>
<dbReference type="Gene3D" id="3.30.40.10">
    <property type="entry name" value="Zinc/RING finger domain, C3HC4 (zinc finger)"/>
    <property type="match status" value="1"/>
</dbReference>
<dbReference type="InterPro" id="IPR013083">
    <property type="entry name" value="Znf_RING/FYVE/PHD"/>
</dbReference>
<dbReference type="PIRSF" id="PIRSF036836">
    <property type="entry name" value="RNase_bind_SBP1"/>
    <property type="match status" value="1"/>
</dbReference>
<feature type="coiled-coil region" evidence="5">
    <location>
        <begin position="129"/>
        <end position="215"/>
    </location>
</feature>
<name>A0ABR2QBP6_9ROSI</name>
<dbReference type="Proteomes" id="UP001396334">
    <property type="component" value="Unassembled WGS sequence"/>
</dbReference>
<dbReference type="PANTHER" id="PTHR42647:SF5">
    <property type="entry name" value="SBP (S-RIBONUCLEASE BINDING PROTEIN) FAMILY PROTEIN"/>
    <property type="match status" value="1"/>
</dbReference>
<accession>A0ABR2QBP6</accession>
<dbReference type="CDD" id="cd16649">
    <property type="entry name" value="mRING-HC-C3HC5_CGRF1-like"/>
    <property type="match status" value="1"/>
</dbReference>
<keyword evidence="8" id="KW-1185">Reference proteome</keyword>
<evidence type="ECO:0000313" key="7">
    <source>
        <dbReference type="EMBL" id="KAK8998091.1"/>
    </source>
</evidence>
<dbReference type="Pfam" id="PF13920">
    <property type="entry name" value="zf-C3HC4_3"/>
    <property type="match status" value="1"/>
</dbReference>
<dbReference type="EMBL" id="JBBPBN010000042">
    <property type="protein sequence ID" value="KAK8998091.1"/>
    <property type="molecule type" value="Genomic_DNA"/>
</dbReference>
<feature type="domain" description="RING-type" evidence="6">
    <location>
        <begin position="278"/>
        <end position="312"/>
    </location>
</feature>
<evidence type="ECO:0000313" key="8">
    <source>
        <dbReference type="Proteomes" id="UP001396334"/>
    </source>
</evidence>
<protein>
    <recommendedName>
        <fullName evidence="6">RING-type domain-containing protein</fullName>
    </recommendedName>
</protein>
<comment type="caution">
    <text evidence="7">The sequence shown here is derived from an EMBL/GenBank/DDBJ whole genome shotgun (WGS) entry which is preliminary data.</text>
</comment>
<sequence length="394" mass="43373">MAVQAQYPSNVLFLNRGGQEGHDFPLQQQPGGVFMDQSHLFFNNNNMADANSINPRKRGREVTAGAAAINSFSQQPPQLIDLSQLHKPNVVSTGLRLSFGDQQPCQNQNFQSQQQNLVSSPADFLSIVSDDLATQIKRQREELDQFLQAQEKELRRTLAEKRNRHFHALLVAAEESVARRLREKDDEVERATRRNAELEARAAQLSVEAQVWQAKARAHEATAASLQAQLQQAMIGGGAAVAQDSRRGDEGIQSAGGAEDAESAYVDPERMAALGPSCKACRIGVASMVLLPCRHLCLCTECDRVAQACPLCLAVRNSSVEIRAGRSPIRLNALERPHPETQFPKLVLQVEVIAYAGVGFGPMATTTEDAETLLLPHKRTDTYKYIGQFDCYKA</sequence>
<evidence type="ECO:0000256" key="1">
    <source>
        <dbReference type="ARBA" id="ARBA00022723"/>
    </source>
</evidence>
<proteinExistence type="predicted"/>
<keyword evidence="5" id="KW-0175">Coiled coil</keyword>
<evidence type="ECO:0000256" key="4">
    <source>
        <dbReference type="PROSITE-ProRule" id="PRU00175"/>
    </source>
</evidence>
<keyword evidence="1" id="KW-0479">Metal-binding</keyword>
<organism evidence="7 8">
    <name type="scientific">Hibiscus sabdariffa</name>
    <name type="common">roselle</name>
    <dbReference type="NCBI Taxonomy" id="183260"/>
    <lineage>
        <taxon>Eukaryota</taxon>
        <taxon>Viridiplantae</taxon>
        <taxon>Streptophyta</taxon>
        <taxon>Embryophyta</taxon>
        <taxon>Tracheophyta</taxon>
        <taxon>Spermatophyta</taxon>
        <taxon>Magnoliopsida</taxon>
        <taxon>eudicotyledons</taxon>
        <taxon>Gunneridae</taxon>
        <taxon>Pentapetalae</taxon>
        <taxon>rosids</taxon>
        <taxon>malvids</taxon>
        <taxon>Malvales</taxon>
        <taxon>Malvaceae</taxon>
        <taxon>Malvoideae</taxon>
        <taxon>Hibiscus</taxon>
    </lineage>
</organism>
<evidence type="ECO:0000256" key="3">
    <source>
        <dbReference type="ARBA" id="ARBA00022833"/>
    </source>
</evidence>
<evidence type="ECO:0000256" key="2">
    <source>
        <dbReference type="ARBA" id="ARBA00022771"/>
    </source>
</evidence>
<gene>
    <name evidence="7" type="ORF">V6N11_012623</name>
</gene>
<reference evidence="7 8" key="1">
    <citation type="journal article" date="2024" name="G3 (Bethesda)">
        <title>Genome assembly of Hibiscus sabdariffa L. provides insights into metabolisms of medicinal natural products.</title>
        <authorList>
            <person name="Kim T."/>
        </authorList>
    </citation>
    <scope>NUCLEOTIDE SEQUENCE [LARGE SCALE GENOMIC DNA]</scope>
    <source>
        <strain evidence="7">TK-2024</strain>
        <tissue evidence="7">Old leaves</tissue>
    </source>
</reference>
<evidence type="ECO:0000256" key="5">
    <source>
        <dbReference type="SAM" id="Coils"/>
    </source>
</evidence>
<keyword evidence="3" id="KW-0862">Zinc</keyword>
<dbReference type="PROSITE" id="PS50089">
    <property type="entry name" value="ZF_RING_2"/>
    <property type="match status" value="1"/>
</dbReference>
<evidence type="ECO:0000259" key="6">
    <source>
        <dbReference type="PROSITE" id="PS50089"/>
    </source>
</evidence>
<dbReference type="PANTHER" id="PTHR42647">
    <property type="entry name" value="SBP (S-RIBONUCLEASE BINDING PROTEIN) FAMILY PROTEIN"/>
    <property type="match status" value="1"/>
</dbReference>
<dbReference type="InterPro" id="IPR001841">
    <property type="entry name" value="Znf_RING"/>
</dbReference>